<evidence type="ECO:0000256" key="6">
    <source>
        <dbReference type="ARBA" id="ARBA00023315"/>
    </source>
</evidence>
<comment type="pathway">
    <text evidence="1 8">Amine and polyamine biosynthesis; ectoine biosynthesis; L-ectoine from L-aspartate 4-semialdehyde: step 2/3.</text>
</comment>
<evidence type="ECO:0000256" key="4">
    <source>
        <dbReference type="ARBA" id="ARBA00017935"/>
    </source>
</evidence>
<dbReference type="AlphaFoldDB" id="A0A934QJ40"/>
<dbReference type="Pfam" id="PF00583">
    <property type="entry name" value="Acetyltransf_1"/>
    <property type="match status" value="1"/>
</dbReference>
<dbReference type="GO" id="GO:0033816">
    <property type="term" value="F:diaminobutyrate acetyltransferase activity"/>
    <property type="evidence" value="ECO:0007669"/>
    <property type="project" value="UniProtKB-EC"/>
</dbReference>
<reference evidence="10" key="2">
    <citation type="journal article" date="2020" name="Microorganisms">
        <title>Osmotic Adaptation and Compatible Solute Biosynthesis of Phototrophic Bacteria as Revealed from Genome Analyses.</title>
        <authorList>
            <person name="Imhoff J.F."/>
            <person name="Rahn T."/>
            <person name="Kunzel S."/>
            <person name="Keller A."/>
            <person name="Neulinger S.C."/>
        </authorList>
    </citation>
    <scope>NUCLEOTIDE SEQUENCE</scope>
    <source>
        <strain evidence="10">DSM 9154</strain>
    </source>
</reference>
<dbReference type="InterPro" id="IPR000182">
    <property type="entry name" value="GNAT_dom"/>
</dbReference>
<evidence type="ECO:0000256" key="1">
    <source>
        <dbReference type="ARBA" id="ARBA00004978"/>
    </source>
</evidence>
<dbReference type="GO" id="GO:0019491">
    <property type="term" value="P:ectoine biosynthetic process"/>
    <property type="evidence" value="ECO:0007669"/>
    <property type="project" value="InterPro"/>
</dbReference>
<dbReference type="SUPFAM" id="SSF55729">
    <property type="entry name" value="Acyl-CoA N-acyltransferases (Nat)"/>
    <property type="match status" value="1"/>
</dbReference>
<comment type="function">
    <text evidence="8">Catalyzes the acetylation of L-2,4-diaminobutyrate (DABA) to gamma-N-acetyl-alpha,gamma-diaminobutyric acid (ADABA) with acetyl coenzyme A.</text>
</comment>
<keyword evidence="5 8" id="KW-0808">Transferase</keyword>
<organism evidence="10 11">
    <name type="scientific">Rhodovibrio salinarum</name>
    <dbReference type="NCBI Taxonomy" id="1087"/>
    <lineage>
        <taxon>Bacteria</taxon>
        <taxon>Pseudomonadati</taxon>
        <taxon>Pseudomonadota</taxon>
        <taxon>Alphaproteobacteria</taxon>
        <taxon>Rhodospirillales</taxon>
        <taxon>Rhodovibrionaceae</taxon>
        <taxon>Rhodovibrio</taxon>
    </lineage>
</organism>
<dbReference type="RefSeq" id="WP_051432177.1">
    <property type="nucleotide sequence ID" value="NZ_NRRE01000026.1"/>
</dbReference>
<evidence type="ECO:0000256" key="7">
    <source>
        <dbReference type="ARBA" id="ARBA00048924"/>
    </source>
</evidence>
<name>A0A934QJ40_9PROT</name>
<sequence length="226" mass="25845">MTDDITYRTLSIEDGAEIWRMVDESENLDRDSGYAYFMVARNFAATSVVAERGEHTIGMLTAYRLPQDPRRLFVWQVNVRDPYKNTKVASAMLDHLLQRDEAAGVRWVEATIVPGNTPAEQLFRSLAKRLDCPIKETEAFADELFPDAEHKIERLFVVGPIPYEKCEIRIRPEDGKYRLYSFWDGSELPAFEPANPAFDDFEDAKRAAERVRIDHGASKVVVERAG</sequence>
<evidence type="ECO:0000313" key="11">
    <source>
        <dbReference type="Proteomes" id="UP000778970"/>
    </source>
</evidence>
<reference evidence="10" key="1">
    <citation type="submission" date="2017-08" db="EMBL/GenBank/DDBJ databases">
        <authorList>
            <person name="Imhoff J.F."/>
            <person name="Rahn T."/>
            <person name="Kuenzel S."/>
            <person name="Neulinger S.C."/>
        </authorList>
    </citation>
    <scope>NUCLEOTIDE SEQUENCE</scope>
    <source>
        <strain evidence="10">DSM 9154</strain>
    </source>
</reference>
<dbReference type="EC" id="2.3.1.178" evidence="3 8"/>
<dbReference type="InterPro" id="IPR016181">
    <property type="entry name" value="Acyl_CoA_acyltransferase"/>
</dbReference>
<evidence type="ECO:0000256" key="3">
    <source>
        <dbReference type="ARBA" id="ARBA00012355"/>
    </source>
</evidence>
<evidence type="ECO:0000259" key="9">
    <source>
        <dbReference type="PROSITE" id="PS51186"/>
    </source>
</evidence>
<keyword evidence="11" id="KW-1185">Reference proteome</keyword>
<protein>
    <recommendedName>
        <fullName evidence="4 8">L-2,4-diaminobutyric acid acetyltransferase</fullName>
        <shortName evidence="8">DABA acetyltransferase</shortName>
        <ecNumber evidence="3 8">2.3.1.178</ecNumber>
    </recommendedName>
</protein>
<dbReference type="PROSITE" id="PS51186">
    <property type="entry name" value="GNAT"/>
    <property type="match status" value="1"/>
</dbReference>
<keyword evidence="6 8" id="KW-0012">Acyltransferase</keyword>
<dbReference type="Proteomes" id="UP000778970">
    <property type="component" value="Unassembled WGS sequence"/>
</dbReference>
<gene>
    <name evidence="8 10" type="primary">ectA</name>
    <name evidence="10" type="ORF">CKO21_09475</name>
</gene>
<feature type="domain" description="N-acetyltransferase" evidence="9">
    <location>
        <begin position="5"/>
        <end position="149"/>
    </location>
</feature>
<evidence type="ECO:0000256" key="2">
    <source>
        <dbReference type="ARBA" id="ARBA00010712"/>
    </source>
</evidence>
<comment type="similarity">
    <text evidence="2 8">Belongs to the acetyltransferase family. EctA subfamily.</text>
</comment>
<comment type="catalytic activity">
    <reaction evidence="7 8">
        <text>L-2,4-diaminobutanoate + acetyl-CoA = (2S)-4-acetamido-2-aminobutanoate + CoA + H(+)</text>
        <dbReference type="Rhea" id="RHEA:16901"/>
        <dbReference type="ChEBI" id="CHEBI:15378"/>
        <dbReference type="ChEBI" id="CHEBI:57287"/>
        <dbReference type="ChEBI" id="CHEBI:57288"/>
        <dbReference type="ChEBI" id="CHEBI:58761"/>
        <dbReference type="ChEBI" id="CHEBI:58929"/>
        <dbReference type="EC" id="2.3.1.178"/>
    </reaction>
</comment>
<dbReference type="CDD" id="cd04301">
    <property type="entry name" value="NAT_SF"/>
    <property type="match status" value="1"/>
</dbReference>
<comment type="caution">
    <text evidence="10">The sequence shown here is derived from an EMBL/GenBank/DDBJ whole genome shotgun (WGS) entry which is preliminary data.</text>
</comment>
<evidence type="ECO:0000313" key="10">
    <source>
        <dbReference type="EMBL" id="MBK1697475.1"/>
    </source>
</evidence>
<dbReference type="InterPro" id="IPR012772">
    <property type="entry name" value="Ectoine_EctA"/>
</dbReference>
<proteinExistence type="inferred from homology"/>
<dbReference type="NCBIfam" id="TIGR02406">
    <property type="entry name" value="ectoine_EctA"/>
    <property type="match status" value="1"/>
</dbReference>
<dbReference type="EMBL" id="NRRE01000026">
    <property type="protein sequence ID" value="MBK1697475.1"/>
    <property type="molecule type" value="Genomic_DNA"/>
</dbReference>
<evidence type="ECO:0000256" key="5">
    <source>
        <dbReference type="ARBA" id="ARBA00022679"/>
    </source>
</evidence>
<accession>A0A934QJ40</accession>
<evidence type="ECO:0000256" key="8">
    <source>
        <dbReference type="RuleBase" id="RU365045"/>
    </source>
</evidence>
<dbReference type="Gene3D" id="3.40.630.30">
    <property type="match status" value="1"/>
</dbReference>